<sequence>MRAVLLLVCPLLLASCMGMSQNQRSVKISDETIFKNASSDWLTDGAVDAAIAKDWSVILQDQTMLALIDEAL</sequence>
<organism evidence="1">
    <name type="scientific">hydrothermal vent metagenome</name>
    <dbReference type="NCBI Taxonomy" id="652676"/>
    <lineage>
        <taxon>unclassified sequences</taxon>
        <taxon>metagenomes</taxon>
        <taxon>ecological metagenomes</taxon>
    </lineage>
</organism>
<protein>
    <submittedName>
        <fullName evidence="1">Uncharacterized protein</fullName>
    </submittedName>
</protein>
<dbReference type="AlphaFoldDB" id="A0A3B0R591"/>
<gene>
    <name evidence="1" type="ORF">MNBD_ALPHA06-1566</name>
</gene>
<evidence type="ECO:0000313" key="1">
    <source>
        <dbReference type="EMBL" id="VAV87682.1"/>
    </source>
</evidence>
<name>A0A3B0R591_9ZZZZ</name>
<feature type="non-terminal residue" evidence="1">
    <location>
        <position position="72"/>
    </location>
</feature>
<dbReference type="PROSITE" id="PS51257">
    <property type="entry name" value="PROKAR_LIPOPROTEIN"/>
    <property type="match status" value="1"/>
</dbReference>
<accession>A0A3B0R591</accession>
<reference evidence="1" key="1">
    <citation type="submission" date="2018-06" db="EMBL/GenBank/DDBJ databases">
        <authorList>
            <person name="Zhirakovskaya E."/>
        </authorList>
    </citation>
    <scope>NUCLEOTIDE SEQUENCE</scope>
</reference>
<proteinExistence type="predicted"/>
<dbReference type="EMBL" id="UOEE01000045">
    <property type="protein sequence ID" value="VAV87682.1"/>
    <property type="molecule type" value="Genomic_DNA"/>
</dbReference>